<organism evidence="2 3">
    <name type="scientific">Paenibacillus hemerocallicola</name>
    <dbReference type="NCBI Taxonomy" id="1172614"/>
    <lineage>
        <taxon>Bacteria</taxon>
        <taxon>Bacillati</taxon>
        <taxon>Bacillota</taxon>
        <taxon>Bacilli</taxon>
        <taxon>Bacillales</taxon>
        <taxon>Paenibacillaceae</taxon>
        <taxon>Paenibacillus</taxon>
    </lineage>
</organism>
<evidence type="ECO:0000256" key="1">
    <source>
        <dbReference type="SAM" id="SignalP"/>
    </source>
</evidence>
<sequence length="234" mass="26623">MKRLGLLLITATLLLSACNTPTKEKGCASDVDWVDFIKFNDIMYGFTGHLQTSKPNVKLGPKIGEVKYKLTGNACSNHEVQHADAAFLPVGTPIYEQLGYKHEFRLIAGDKIYQVMVNPKAKFVKELYDIEGKVEKITIFRDTHDQDIRTIEQSKTNALTNLFLEREIIGFEEIFKRGVPKTEYQFFIDFHLKDGTAVRSLYRSASEIMNPGVLLGAGMEKELKEIIKKEWSIE</sequence>
<reference evidence="2 3" key="1">
    <citation type="submission" date="2019-05" db="EMBL/GenBank/DDBJ databases">
        <title>We sequenced the genome of Paenibacillus hemerocallicola KCTC 33185 for further insight into its adaptation and study the phylogeny of Paenibacillus.</title>
        <authorList>
            <person name="Narsing Rao M.P."/>
        </authorList>
    </citation>
    <scope>NUCLEOTIDE SEQUENCE [LARGE SCALE GENOMIC DNA]</scope>
    <source>
        <strain evidence="2 3">KCTC 33185</strain>
    </source>
</reference>
<dbReference type="RefSeq" id="WP_139604924.1">
    <property type="nucleotide sequence ID" value="NZ_VDCQ01000040.1"/>
</dbReference>
<name>A0A5C4T3N9_9BACL</name>
<dbReference type="OrthoDB" id="2567404at2"/>
<evidence type="ECO:0000313" key="2">
    <source>
        <dbReference type="EMBL" id="TNJ63651.1"/>
    </source>
</evidence>
<dbReference type="EMBL" id="VDCQ01000040">
    <property type="protein sequence ID" value="TNJ63651.1"/>
    <property type="molecule type" value="Genomic_DNA"/>
</dbReference>
<keyword evidence="1" id="KW-0732">Signal</keyword>
<gene>
    <name evidence="2" type="ORF">FE784_24695</name>
</gene>
<protein>
    <submittedName>
        <fullName evidence="2">Uncharacterized protein</fullName>
    </submittedName>
</protein>
<comment type="caution">
    <text evidence="2">The sequence shown here is derived from an EMBL/GenBank/DDBJ whole genome shotgun (WGS) entry which is preliminary data.</text>
</comment>
<accession>A0A5C4T3N9</accession>
<feature type="chain" id="PRO_5039509169" evidence="1">
    <location>
        <begin position="18"/>
        <end position="234"/>
    </location>
</feature>
<dbReference type="AlphaFoldDB" id="A0A5C4T3N9"/>
<dbReference type="PROSITE" id="PS51257">
    <property type="entry name" value="PROKAR_LIPOPROTEIN"/>
    <property type="match status" value="1"/>
</dbReference>
<proteinExistence type="predicted"/>
<evidence type="ECO:0000313" key="3">
    <source>
        <dbReference type="Proteomes" id="UP000307943"/>
    </source>
</evidence>
<feature type="signal peptide" evidence="1">
    <location>
        <begin position="1"/>
        <end position="17"/>
    </location>
</feature>
<keyword evidence="3" id="KW-1185">Reference proteome</keyword>
<dbReference type="Proteomes" id="UP000307943">
    <property type="component" value="Unassembled WGS sequence"/>
</dbReference>